<evidence type="ECO:0000313" key="4">
    <source>
        <dbReference type="Proteomes" id="UP000037035"/>
    </source>
</evidence>
<proteinExistence type="predicted"/>
<evidence type="ECO:0000313" key="3">
    <source>
        <dbReference type="EMBL" id="KNZ53729.1"/>
    </source>
</evidence>
<keyword evidence="2" id="KW-0472">Membrane</keyword>
<evidence type="ECO:0000256" key="2">
    <source>
        <dbReference type="SAM" id="Phobius"/>
    </source>
</evidence>
<dbReference type="EMBL" id="LAVV01008117">
    <property type="protein sequence ID" value="KNZ53729.1"/>
    <property type="molecule type" value="Genomic_DNA"/>
</dbReference>
<keyword evidence="3" id="KW-0456">Lyase</keyword>
<keyword evidence="2" id="KW-1133">Transmembrane helix</keyword>
<feature type="transmembrane region" description="Helical" evidence="2">
    <location>
        <begin position="822"/>
        <end position="846"/>
    </location>
</feature>
<name>A0A0L6UZ25_9BASI</name>
<feature type="region of interest" description="Disordered" evidence="1">
    <location>
        <begin position="71"/>
        <end position="138"/>
    </location>
</feature>
<dbReference type="GO" id="GO:0016829">
    <property type="term" value="F:lyase activity"/>
    <property type="evidence" value="ECO:0007669"/>
    <property type="project" value="UniProtKB-KW"/>
</dbReference>
<reference evidence="3 4" key="1">
    <citation type="submission" date="2015-08" db="EMBL/GenBank/DDBJ databases">
        <title>Next Generation Sequencing and Analysis of the Genome of Puccinia sorghi L Schw, the Causal Agent of Maize Common Rust.</title>
        <authorList>
            <person name="Rochi L."/>
            <person name="Burguener G."/>
            <person name="Darino M."/>
            <person name="Turjanski A."/>
            <person name="Kreff E."/>
            <person name="Dieguez M.J."/>
            <person name="Sacco F."/>
        </authorList>
    </citation>
    <scope>NUCLEOTIDE SEQUENCE [LARGE SCALE GENOMIC DNA]</scope>
    <source>
        <strain evidence="3 4">RO10H11247</strain>
    </source>
</reference>
<feature type="transmembrane region" description="Helical" evidence="2">
    <location>
        <begin position="858"/>
        <end position="888"/>
    </location>
</feature>
<accession>A0A0L6UZ25</accession>
<keyword evidence="2" id="KW-0812">Transmembrane</keyword>
<feature type="region of interest" description="Disordered" evidence="1">
    <location>
        <begin position="172"/>
        <end position="195"/>
    </location>
</feature>
<dbReference type="AlphaFoldDB" id="A0A0L6UZ25"/>
<dbReference type="Proteomes" id="UP000037035">
    <property type="component" value="Unassembled WGS sequence"/>
</dbReference>
<protein>
    <submittedName>
        <fullName evidence="3">Isocitrate lyase</fullName>
    </submittedName>
</protein>
<feature type="compositionally biased region" description="Polar residues" evidence="1">
    <location>
        <begin position="106"/>
        <end position="120"/>
    </location>
</feature>
<dbReference type="STRING" id="27349.A0A0L6UZ25"/>
<gene>
    <name evidence="3" type="ORF">VP01_3153g2</name>
</gene>
<organism evidence="3 4">
    <name type="scientific">Puccinia sorghi</name>
    <dbReference type="NCBI Taxonomy" id="27349"/>
    <lineage>
        <taxon>Eukaryota</taxon>
        <taxon>Fungi</taxon>
        <taxon>Dikarya</taxon>
        <taxon>Basidiomycota</taxon>
        <taxon>Pucciniomycotina</taxon>
        <taxon>Pucciniomycetes</taxon>
        <taxon>Pucciniales</taxon>
        <taxon>Pucciniaceae</taxon>
        <taxon>Puccinia</taxon>
    </lineage>
</organism>
<evidence type="ECO:0000256" key="1">
    <source>
        <dbReference type="SAM" id="MobiDB-lite"/>
    </source>
</evidence>
<sequence>MDPQACTGCGRIQLLLSDLQLFLGGLANTLTYGYGLLPTLHGKTTWRLQAWIDKQRLAPMQHASTACSFTSTNQFRKPSVQPPPPEKASKGHKQTPTTGPAAAMSRPSSLDQSLVCQSPATHKPWPTHKQHPLPPKPCKVTKETLASTGHDNRKNKVDQEFPCVPQFSKPAADHSTLAVPGNIENHNHHSSSGPDQYEHVIDPCLTAQEPKPQPIYPPLLGKKGSDPKLKGSRFSPGCHSFEIQQFFTVGDGTRNTQFNEKRGKEEKRKREKRIWKTPLLVTSVSWSPQSVHSSALTSFHCFFQIIMLCWSTLLHLLLWNSQSARTREGCYCFNGCLQAAVNRALKVFNDFEIRKGAEIATGESPGGGSKDFKGSFSLKLPLGRENPGNWTHTDFQGVEGCAETNLEGIGDTDRLIKLLTWIFPGAWINQCHYDNAVEGVGFCLDFFSKLTTFPPNFILLHHPLPLIEVIDCCFVLPLVFPSKPLSDTSGLHMTVMMTGERIRRGRKPARIFFLAQLAQSFKEEGMLGYVRQFQAVEKGMECKNQQLSDSEYIDRIWSICIFPLPLPLWSIYRQGGRWQVSAIAAAESMESIFQTFVRLSGLSFAFVSGGKVQQKKVHWRRIGRIRPGWEFVKIPVGNNKGEREAGELIFLLKVVKKKNAQTQWWISYMRSRGQGKVQGQGQGHCNVTMEKTSIKTLSWKENDIKNLMEGRKRINVIILKEFAHGNQWGFGDAGTQWEQKAGTQRAVSLVSYHHLTKGSPYPIIDLHIIKGAETIKHFNNSRQNIQNLFPGCKRQRAVKGSGFGVIFFPHRPLSFVDGCTHLLTLGVCLVSICIAVAAGSLALTLPRSLSPRGNLPPLIFFFMVILSLHISLVHISLNLISHCFLAFVSG</sequence>
<dbReference type="VEuPathDB" id="FungiDB:VP01_3153g2"/>
<keyword evidence="4" id="KW-1185">Reference proteome</keyword>
<comment type="caution">
    <text evidence="3">The sequence shown here is derived from an EMBL/GenBank/DDBJ whole genome shotgun (WGS) entry which is preliminary data.</text>
</comment>